<evidence type="ECO:0000313" key="3">
    <source>
        <dbReference type="Proteomes" id="UP001195769"/>
    </source>
</evidence>
<feature type="compositionally biased region" description="Polar residues" evidence="1">
    <location>
        <begin position="106"/>
        <end position="118"/>
    </location>
</feature>
<dbReference type="EMBL" id="JABBWK010000122">
    <property type="protein sequence ID" value="KAG1891804.1"/>
    <property type="molecule type" value="Genomic_DNA"/>
</dbReference>
<organism evidence="2 3">
    <name type="scientific">Suillus fuscotomentosus</name>
    <dbReference type="NCBI Taxonomy" id="1912939"/>
    <lineage>
        <taxon>Eukaryota</taxon>
        <taxon>Fungi</taxon>
        <taxon>Dikarya</taxon>
        <taxon>Basidiomycota</taxon>
        <taxon>Agaricomycotina</taxon>
        <taxon>Agaricomycetes</taxon>
        <taxon>Agaricomycetidae</taxon>
        <taxon>Boletales</taxon>
        <taxon>Suillineae</taxon>
        <taxon>Suillaceae</taxon>
        <taxon>Suillus</taxon>
    </lineage>
</organism>
<sequence length="333" mass="37684">MFEGICEDGLYDRDQGQWTDRSHYSDILLFLNCLTERSYAALSTMPTSETKLPKRRIWVMHPTESPLKVALQQVFLLVNHDSQGVSTMDEVYAFAELTSDHGPRDQSGSPLPFTPSTSKSLSRYNRPFLFGLSIQKSNTIHLIKHDQRGITATPFHIHRYPCAVLGCISTLATCDSYDLGCYHTDESASIKHDTVSSRYIKTTYHQKATHSRQSADHHIRVRLTRPPVFGSFDGSLFPCNCPFGWKFIVDCGAAPRDHAQFLDELKNLKGVPKIGAYRSMALDCMITHDKRLFGPQHLIVESVIQTVEHLVSITYFSSRKEFFSAIISCIESE</sequence>
<protein>
    <submittedName>
        <fullName evidence="2">Uncharacterized protein</fullName>
    </submittedName>
</protein>
<feature type="region of interest" description="Disordered" evidence="1">
    <location>
        <begin position="99"/>
        <end position="118"/>
    </location>
</feature>
<dbReference type="RefSeq" id="XP_041218280.1">
    <property type="nucleotide sequence ID" value="XM_041373243.1"/>
</dbReference>
<gene>
    <name evidence="2" type="ORF">F5891DRAFT_85768</name>
</gene>
<accession>A0AAD4DS13</accession>
<comment type="caution">
    <text evidence="2">The sequence shown here is derived from an EMBL/GenBank/DDBJ whole genome shotgun (WGS) entry which is preliminary data.</text>
</comment>
<dbReference type="GeneID" id="64667541"/>
<evidence type="ECO:0000256" key="1">
    <source>
        <dbReference type="SAM" id="MobiDB-lite"/>
    </source>
</evidence>
<name>A0AAD4DS13_9AGAM</name>
<keyword evidence="3" id="KW-1185">Reference proteome</keyword>
<dbReference type="Proteomes" id="UP001195769">
    <property type="component" value="Unassembled WGS sequence"/>
</dbReference>
<reference evidence="2" key="1">
    <citation type="journal article" date="2020" name="New Phytol.">
        <title>Comparative genomics reveals dynamic genome evolution in host specialist ectomycorrhizal fungi.</title>
        <authorList>
            <person name="Lofgren L.A."/>
            <person name="Nguyen N.H."/>
            <person name="Vilgalys R."/>
            <person name="Ruytinx J."/>
            <person name="Liao H.L."/>
            <person name="Branco S."/>
            <person name="Kuo A."/>
            <person name="LaButti K."/>
            <person name="Lipzen A."/>
            <person name="Andreopoulos W."/>
            <person name="Pangilinan J."/>
            <person name="Riley R."/>
            <person name="Hundley H."/>
            <person name="Na H."/>
            <person name="Barry K."/>
            <person name="Grigoriev I.V."/>
            <person name="Stajich J.E."/>
            <person name="Kennedy P.G."/>
        </authorList>
    </citation>
    <scope>NUCLEOTIDE SEQUENCE</scope>
    <source>
        <strain evidence="2">FC203</strain>
    </source>
</reference>
<proteinExistence type="predicted"/>
<dbReference type="AlphaFoldDB" id="A0AAD4DS13"/>
<evidence type="ECO:0000313" key="2">
    <source>
        <dbReference type="EMBL" id="KAG1891804.1"/>
    </source>
</evidence>